<dbReference type="SMART" id="SM00382">
    <property type="entry name" value="AAA"/>
    <property type="match status" value="1"/>
</dbReference>
<evidence type="ECO:0000256" key="1">
    <source>
        <dbReference type="ARBA" id="ARBA00005417"/>
    </source>
</evidence>
<evidence type="ECO:0000313" key="7">
    <source>
        <dbReference type="Proteomes" id="UP000176504"/>
    </source>
</evidence>
<evidence type="ECO:0000313" key="6">
    <source>
        <dbReference type="EMBL" id="OGC55935.1"/>
    </source>
</evidence>
<dbReference type="FunFam" id="3.40.50.300:FF:000032">
    <property type="entry name" value="Export ABC transporter ATP-binding protein"/>
    <property type="match status" value="1"/>
</dbReference>
<keyword evidence="2" id="KW-0813">Transport</keyword>
<dbReference type="InterPro" id="IPR027417">
    <property type="entry name" value="P-loop_NTPase"/>
</dbReference>
<dbReference type="EMBL" id="MEVI01000001">
    <property type="protein sequence ID" value="OGC55935.1"/>
    <property type="molecule type" value="Genomic_DNA"/>
</dbReference>
<dbReference type="PROSITE" id="PS50893">
    <property type="entry name" value="ABC_TRANSPORTER_2"/>
    <property type="match status" value="1"/>
</dbReference>
<protein>
    <submittedName>
        <fullName evidence="6">Macrolide ABC transporter ATP-binding protein</fullName>
    </submittedName>
</protein>
<name>A0A1F4VFT1_UNCKA</name>
<dbReference type="GO" id="GO:0098796">
    <property type="term" value="C:membrane protein complex"/>
    <property type="evidence" value="ECO:0007669"/>
    <property type="project" value="UniProtKB-ARBA"/>
</dbReference>
<gene>
    <name evidence="6" type="ORF">A3A78_02060</name>
</gene>
<dbReference type="InterPro" id="IPR003593">
    <property type="entry name" value="AAA+_ATPase"/>
</dbReference>
<dbReference type="CDD" id="cd03255">
    <property type="entry name" value="ABC_MJ0796_LolCDE_FtsE"/>
    <property type="match status" value="1"/>
</dbReference>
<dbReference type="GO" id="GO:0005524">
    <property type="term" value="F:ATP binding"/>
    <property type="evidence" value="ECO:0007669"/>
    <property type="project" value="UniProtKB-KW"/>
</dbReference>
<comment type="similarity">
    <text evidence="1">Belongs to the ABC transporter superfamily.</text>
</comment>
<organism evidence="6 7">
    <name type="scientific">candidate division WWE3 bacterium RIFCSPLOWO2_01_FULL_41_18</name>
    <dbReference type="NCBI Taxonomy" id="1802625"/>
    <lineage>
        <taxon>Bacteria</taxon>
        <taxon>Katanobacteria</taxon>
    </lineage>
</organism>
<feature type="domain" description="ABC transporter" evidence="5">
    <location>
        <begin position="3"/>
        <end position="226"/>
    </location>
</feature>
<dbReference type="Pfam" id="PF00005">
    <property type="entry name" value="ABC_tran"/>
    <property type="match status" value="1"/>
</dbReference>
<comment type="caution">
    <text evidence="6">The sequence shown here is derived from an EMBL/GenBank/DDBJ whole genome shotgun (WGS) entry which is preliminary data.</text>
</comment>
<sequence length="226" mass="24929">MLIKLRDISKIYKMDGVEIKALDKVSLEIKDGEFAAIIGPSGSGKSTLMHVIGFLDALSSGSYFFEDVDVSGFSDSELAKIRNRKVGFIFQSFNLLPKTSSLDNVKLPALYSKNKNDTEERAKKLLERVGLKDRMQNKPSQLSGGQQQRVAIARSLMNDPQIILADEPTGNLDSKSGDEVLKILTQLNKEGKTVVIVTHDQNVANTAKRNIFISDGKIVKDTLTKN</sequence>
<evidence type="ECO:0000256" key="2">
    <source>
        <dbReference type="ARBA" id="ARBA00022448"/>
    </source>
</evidence>
<dbReference type="Proteomes" id="UP000176504">
    <property type="component" value="Unassembled WGS sequence"/>
</dbReference>
<proteinExistence type="inferred from homology"/>
<dbReference type="InterPro" id="IPR017871">
    <property type="entry name" value="ABC_transporter-like_CS"/>
</dbReference>
<evidence type="ECO:0000256" key="4">
    <source>
        <dbReference type="ARBA" id="ARBA00022840"/>
    </source>
</evidence>
<dbReference type="InterPro" id="IPR003439">
    <property type="entry name" value="ABC_transporter-like_ATP-bd"/>
</dbReference>
<evidence type="ECO:0000256" key="3">
    <source>
        <dbReference type="ARBA" id="ARBA00022741"/>
    </source>
</evidence>
<keyword evidence="3" id="KW-0547">Nucleotide-binding</keyword>
<dbReference type="InterPro" id="IPR017911">
    <property type="entry name" value="MacB-like_ATP-bd"/>
</dbReference>
<dbReference type="PANTHER" id="PTHR42798:SF6">
    <property type="entry name" value="CELL DIVISION ATP-BINDING PROTEIN FTSE"/>
    <property type="match status" value="1"/>
</dbReference>
<dbReference type="PANTHER" id="PTHR42798">
    <property type="entry name" value="LIPOPROTEIN-RELEASING SYSTEM ATP-BINDING PROTEIN LOLD"/>
    <property type="match status" value="1"/>
</dbReference>
<dbReference type="AlphaFoldDB" id="A0A1F4VFT1"/>
<reference evidence="6 7" key="1">
    <citation type="journal article" date="2016" name="Nat. Commun.">
        <title>Thousands of microbial genomes shed light on interconnected biogeochemical processes in an aquifer system.</title>
        <authorList>
            <person name="Anantharaman K."/>
            <person name="Brown C.T."/>
            <person name="Hug L.A."/>
            <person name="Sharon I."/>
            <person name="Castelle C.J."/>
            <person name="Probst A.J."/>
            <person name="Thomas B.C."/>
            <person name="Singh A."/>
            <person name="Wilkins M.J."/>
            <person name="Karaoz U."/>
            <person name="Brodie E.L."/>
            <person name="Williams K.H."/>
            <person name="Hubbard S.S."/>
            <person name="Banfield J.F."/>
        </authorList>
    </citation>
    <scope>NUCLEOTIDE SEQUENCE [LARGE SCALE GENOMIC DNA]</scope>
</reference>
<dbReference type="GO" id="GO:0016887">
    <property type="term" value="F:ATP hydrolysis activity"/>
    <property type="evidence" value="ECO:0007669"/>
    <property type="project" value="InterPro"/>
</dbReference>
<dbReference type="GO" id="GO:0022857">
    <property type="term" value="F:transmembrane transporter activity"/>
    <property type="evidence" value="ECO:0007669"/>
    <property type="project" value="UniProtKB-ARBA"/>
</dbReference>
<accession>A0A1F4VFT1</accession>
<evidence type="ECO:0000259" key="5">
    <source>
        <dbReference type="PROSITE" id="PS50893"/>
    </source>
</evidence>
<keyword evidence="4 6" id="KW-0067">ATP-binding</keyword>
<dbReference type="Gene3D" id="3.40.50.300">
    <property type="entry name" value="P-loop containing nucleotide triphosphate hydrolases"/>
    <property type="match status" value="1"/>
</dbReference>
<dbReference type="PROSITE" id="PS00211">
    <property type="entry name" value="ABC_TRANSPORTER_1"/>
    <property type="match status" value="1"/>
</dbReference>
<dbReference type="SUPFAM" id="SSF52540">
    <property type="entry name" value="P-loop containing nucleoside triphosphate hydrolases"/>
    <property type="match status" value="1"/>
</dbReference>